<accession>A0A4U0H4W3</accession>
<sequence length="802" mass="88587">MKLLPKDVWKFTVAVFASFAGLPSIQAQEILVLDSLPATNTASLENLLQGQVAGLQVKSWTGTAGSQSIINLRGLHLNTTDESTMPLFMVNGVPIIANPSAVTGINPLTYYSAEQIERVEIIKDIDQLAALGVQAPNGAINLIIKEGTSGPLHVHAHAAAGVDYVAGFDAEKDAFYNYHSASREAVYAKQSLIQRQHISVDGGGDYGSYLFGMNNYMASGAIKDAGFQRQNLFVNAKYKIAEPFSIQFYTNLALADRDGRYAGQYNRDLSGTEVADEGFFMDDNKNVGLLSSMDLVYRFSPNFHLRSVAGLSYETAGRDLYIPSNILDGEVLAGSEAFKRQMLSVHTSLNYTHQFSELLNLKVTVGNQVVNSDYRITAVEGMKGLESGGSDYVKVVTGYNANQAKAYSDSEREKLLSFYGTLNWDYKQKFFLNMVARADGSSLYQNKWAFYPALSLVYDLREDTDLPARFKVGYGKTGQRSGPEQYRGELVGLGDYYGGNKLGITQLYAPFTDAKSVDIYQFDAKVDVDIQSYLRMELGYFNKRYRDFTYMRFLPNIQGLDYAFETGAALQLHGLEMNVQGQWIRRKAFSWASNLNVAAYRNSVTELPADLQQTSLAHLSALTTGDRISSLVAYEGSQSRIIGNSQPELFGGLTNDLRVGKVALGFTLTYSFGADAVLESYESAYVAEQLQTGFPMATGETAFYFKNDLGKESFRYQGIERIESVDFVRLGRVGVAYHFGDDLQKWKIRDAALILTGENLWTFSSYSGLNPEENITGIRKADLGYTGTALPASIVLGMKLTF</sequence>
<dbReference type="InterPro" id="IPR039426">
    <property type="entry name" value="TonB-dep_rcpt-like"/>
</dbReference>
<dbReference type="InterPro" id="IPR012910">
    <property type="entry name" value="Plug_dom"/>
</dbReference>
<keyword evidence="4" id="KW-1185">Reference proteome</keyword>
<comment type="similarity">
    <text evidence="1">Belongs to the TonB-dependent receptor family.</text>
</comment>
<keyword evidence="1" id="KW-0812">Transmembrane</keyword>
<dbReference type="EMBL" id="SUKA01000002">
    <property type="protein sequence ID" value="TJY66767.1"/>
    <property type="molecule type" value="Genomic_DNA"/>
</dbReference>
<keyword evidence="1" id="KW-0472">Membrane</keyword>
<feature type="domain" description="TonB-dependent receptor plug" evidence="2">
    <location>
        <begin position="34"/>
        <end position="138"/>
    </location>
</feature>
<dbReference type="Pfam" id="PF07715">
    <property type="entry name" value="Plug"/>
    <property type="match status" value="1"/>
</dbReference>
<dbReference type="InterPro" id="IPR037066">
    <property type="entry name" value="Plug_dom_sf"/>
</dbReference>
<keyword evidence="1" id="KW-0998">Cell outer membrane</keyword>
<comment type="subcellular location">
    <subcellularLocation>
        <location evidence="1">Cell outer membrane</location>
        <topology evidence="1">Multi-pass membrane protein</topology>
    </subcellularLocation>
</comment>
<keyword evidence="1" id="KW-1134">Transmembrane beta strand</keyword>
<dbReference type="Proteomes" id="UP000309872">
    <property type="component" value="Unassembled WGS sequence"/>
</dbReference>
<organism evidence="3 4">
    <name type="scientific">Sphingobacterium alkalisoli</name>
    <dbReference type="NCBI Taxonomy" id="1874115"/>
    <lineage>
        <taxon>Bacteria</taxon>
        <taxon>Pseudomonadati</taxon>
        <taxon>Bacteroidota</taxon>
        <taxon>Sphingobacteriia</taxon>
        <taxon>Sphingobacteriales</taxon>
        <taxon>Sphingobacteriaceae</taxon>
        <taxon>Sphingobacterium</taxon>
    </lineage>
</organism>
<proteinExistence type="inferred from homology"/>
<reference evidence="3 4" key="1">
    <citation type="submission" date="2019-04" db="EMBL/GenBank/DDBJ databases">
        <title>Sphingobacterium olei sp. nov., isolated from oil-contaminated soil.</title>
        <authorList>
            <person name="Liu B."/>
        </authorList>
    </citation>
    <scope>NUCLEOTIDE SEQUENCE [LARGE SCALE GENOMIC DNA]</scope>
    <source>
        <strain evidence="3 4">Y3L14</strain>
    </source>
</reference>
<protein>
    <recommendedName>
        <fullName evidence="2">TonB-dependent receptor plug domain-containing protein</fullName>
    </recommendedName>
</protein>
<dbReference type="Gene3D" id="2.170.130.10">
    <property type="entry name" value="TonB-dependent receptor, plug domain"/>
    <property type="match status" value="1"/>
</dbReference>
<dbReference type="AlphaFoldDB" id="A0A4U0H4W3"/>
<keyword evidence="1" id="KW-0813">Transport</keyword>
<dbReference type="OrthoDB" id="9768177at2"/>
<evidence type="ECO:0000313" key="3">
    <source>
        <dbReference type="EMBL" id="TJY66767.1"/>
    </source>
</evidence>
<dbReference type="SUPFAM" id="SSF56935">
    <property type="entry name" value="Porins"/>
    <property type="match status" value="1"/>
</dbReference>
<evidence type="ECO:0000256" key="1">
    <source>
        <dbReference type="PROSITE-ProRule" id="PRU01360"/>
    </source>
</evidence>
<comment type="caution">
    <text evidence="3">The sequence shown here is derived from an EMBL/GenBank/DDBJ whole genome shotgun (WGS) entry which is preliminary data.</text>
</comment>
<evidence type="ECO:0000313" key="4">
    <source>
        <dbReference type="Proteomes" id="UP000309872"/>
    </source>
</evidence>
<gene>
    <name evidence="3" type="ORF">FAZ19_07565</name>
</gene>
<dbReference type="GO" id="GO:0009279">
    <property type="term" value="C:cell outer membrane"/>
    <property type="evidence" value="ECO:0007669"/>
    <property type="project" value="UniProtKB-SubCell"/>
</dbReference>
<name>A0A4U0H4W3_9SPHI</name>
<evidence type="ECO:0000259" key="2">
    <source>
        <dbReference type="Pfam" id="PF07715"/>
    </source>
</evidence>
<dbReference type="PROSITE" id="PS52016">
    <property type="entry name" value="TONB_DEPENDENT_REC_3"/>
    <property type="match status" value="1"/>
</dbReference>
<dbReference type="RefSeq" id="WP_136820116.1">
    <property type="nucleotide sequence ID" value="NZ_BMJX01000002.1"/>
</dbReference>